<evidence type="ECO:0000256" key="2">
    <source>
        <dbReference type="PROSITE-ProRule" id="PRU00335"/>
    </source>
</evidence>
<keyword evidence="5" id="KW-1185">Reference proteome</keyword>
<dbReference type="Pfam" id="PF00440">
    <property type="entry name" value="TetR_N"/>
    <property type="match status" value="1"/>
</dbReference>
<dbReference type="Gene3D" id="1.10.357.10">
    <property type="entry name" value="Tetracycline Repressor, domain 2"/>
    <property type="match status" value="1"/>
</dbReference>
<evidence type="ECO:0000313" key="5">
    <source>
        <dbReference type="Proteomes" id="UP001169027"/>
    </source>
</evidence>
<dbReference type="PROSITE" id="PS50977">
    <property type="entry name" value="HTH_TETR_2"/>
    <property type="match status" value="1"/>
</dbReference>
<reference evidence="4" key="1">
    <citation type="submission" date="2023-06" db="EMBL/GenBank/DDBJ databases">
        <authorList>
            <person name="Jiang Y."/>
            <person name="Liu Q."/>
        </authorList>
    </citation>
    <scope>NUCLEOTIDE SEQUENCE</scope>
    <source>
        <strain evidence="4">CGMCC 1.12090</strain>
    </source>
</reference>
<dbReference type="SUPFAM" id="SSF48498">
    <property type="entry name" value="Tetracyclin repressor-like, C-terminal domain"/>
    <property type="match status" value="1"/>
</dbReference>
<sequence>MTNLDGLYNEQMASHSESASAKKIVPRDPARTRARILKAAIAEFSAKGYSGARTVQIASRAKSNIRMLYHYFGGKDALYVCVLEEVLSKLRAAELQLDFDALAPTAGILQMFDFIDTHFGARPELRRLLAYENMNQARHLKRSALIREGASPVLDLIGNLLRRGEAIGLFRPGVDPLHLYVAMVSMAYYSRAHGPTLSRIFETDLLADDWQAAHRTQSHEMLMGFLAPVIKKGRKA</sequence>
<feature type="domain" description="HTH tetR-type" evidence="3">
    <location>
        <begin position="30"/>
        <end position="90"/>
    </location>
</feature>
<dbReference type="Pfam" id="PF17938">
    <property type="entry name" value="TetR_C_29"/>
    <property type="match status" value="1"/>
</dbReference>
<name>A0ABT8SEE1_9BURK</name>
<evidence type="ECO:0000259" key="3">
    <source>
        <dbReference type="PROSITE" id="PS50977"/>
    </source>
</evidence>
<feature type="DNA-binding region" description="H-T-H motif" evidence="2">
    <location>
        <begin position="53"/>
        <end position="72"/>
    </location>
</feature>
<dbReference type="SUPFAM" id="SSF46689">
    <property type="entry name" value="Homeodomain-like"/>
    <property type="match status" value="1"/>
</dbReference>
<dbReference type="EMBL" id="JAUKVY010000038">
    <property type="protein sequence ID" value="MDO1537301.1"/>
    <property type="molecule type" value="Genomic_DNA"/>
</dbReference>
<dbReference type="InterPro" id="IPR041474">
    <property type="entry name" value="NicS_C"/>
</dbReference>
<dbReference type="Proteomes" id="UP001169027">
    <property type="component" value="Unassembled WGS sequence"/>
</dbReference>
<proteinExistence type="predicted"/>
<dbReference type="InterPro" id="IPR001647">
    <property type="entry name" value="HTH_TetR"/>
</dbReference>
<evidence type="ECO:0000256" key="1">
    <source>
        <dbReference type="ARBA" id="ARBA00023125"/>
    </source>
</evidence>
<dbReference type="InterPro" id="IPR050109">
    <property type="entry name" value="HTH-type_TetR-like_transc_reg"/>
</dbReference>
<protein>
    <submittedName>
        <fullName evidence="4">TetR/AcrR family transcriptional regulator</fullName>
    </submittedName>
</protein>
<evidence type="ECO:0000313" key="4">
    <source>
        <dbReference type="EMBL" id="MDO1537301.1"/>
    </source>
</evidence>
<dbReference type="PANTHER" id="PTHR30328:SF54">
    <property type="entry name" value="HTH-TYPE TRANSCRIPTIONAL REPRESSOR SCO4008"/>
    <property type="match status" value="1"/>
</dbReference>
<organism evidence="4 5">
    <name type="scientific">Variovorax ginsengisoli</name>
    <dbReference type="NCBI Taxonomy" id="363844"/>
    <lineage>
        <taxon>Bacteria</taxon>
        <taxon>Pseudomonadati</taxon>
        <taxon>Pseudomonadota</taxon>
        <taxon>Betaproteobacteria</taxon>
        <taxon>Burkholderiales</taxon>
        <taxon>Comamonadaceae</taxon>
        <taxon>Variovorax</taxon>
    </lineage>
</organism>
<keyword evidence="1 2" id="KW-0238">DNA-binding</keyword>
<gene>
    <name evidence="4" type="ORF">Q2T77_34085</name>
</gene>
<dbReference type="InterPro" id="IPR036271">
    <property type="entry name" value="Tet_transcr_reg_TetR-rel_C_sf"/>
</dbReference>
<comment type="caution">
    <text evidence="4">The sequence shown here is derived from an EMBL/GenBank/DDBJ whole genome shotgun (WGS) entry which is preliminary data.</text>
</comment>
<dbReference type="InterPro" id="IPR009057">
    <property type="entry name" value="Homeodomain-like_sf"/>
</dbReference>
<dbReference type="PRINTS" id="PR00455">
    <property type="entry name" value="HTHTETR"/>
</dbReference>
<dbReference type="PANTHER" id="PTHR30328">
    <property type="entry name" value="TRANSCRIPTIONAL REPRESSOR"/>
    <property type="match status" value="1"/>
</dbReference>
<dbReference type="RefSeq" id="WP_286624973.1">
    <property type="nucleotide sequence ID" value="NZ_JAUJZH010000038.1"/>
</dbReference>
<accession>A0ABT8SEE1</accession>